<evidence type="ECO:0008006" key="2">
    <source>
        <dbReference type="Google" id="ProtNLM"/>
    </source>
</evidence>
<reference evidence="1" key="2">
    <citation type="submission" date="2024-07" db="EMBL/GenBank/DDBJ databases">
        <title>Streptomyces haneummycinica sp. nov., a new antibiotic-producing actinobacterium isolated from marine sediment.</title>
        <authorList>
            <person name="Uemura M."/>
            <person name="Hamada M."/>
            <person name="Hirano S."/>
            <person name="Kobayashi K."/>
            <person name="Ohshiro T."/>
            <person name="Kobayashi T."/>
            <person name="Terahara T."/>
        </authorList>
    </citation>
    <scope>NUCLEOTIDE SEQUENCE</scope>
    <source>
        <strain evidence="1">KM77-8</strain>
    </source>
</reference>
<evidence type="ECO:0000313" key="1">
    <source>
        <dbReference type="EMBL" id="BFO22221.1"/>
    </source>
</evidence>
<sequence>MARTLADLGRALGTDVCPLGAETDTRALLAIDALGRAYALDHTGDWYLGPDIDHALATLVSGIRPARLTAG</sequence>
<name>A0AAT9HX98_9ACTN</name>
<dbReference type="Pfam" id="PF14433">
    <property type="entry name" value="SUKH-3"/>
    <property type="match status" value="1"/>
</dbReference>
<proteinExistence type="predicted"/>
<protein>
    <recommendedName>
        <fullName evidence="2">SUKH-3 domain containing protein</fullName>
    </recommendedName>
</protein>
<gene>
    <name evidence="1" type="ORF">SHKM778_86090</name>
</gene>
<dbReference type="AlphaFoldDB" id="A0AAT9HX98"/>
<reference evidence="1" key="1">
    <citation type="submission" date="2024-06" db="EMBL/GenBank/DDBJ databases">
        <authorList>
            <consortium name="consrtm"/>
            <person name="Uemura M."/>
            <person name="Terahara T."/>
        </authorList>
    </citation>
    <scope>NUCLEOTIDE SEQUENCE</scope>
    <source>
        <strain evidence="1">KM77-8</strain>
    </source>
</reference>
<dbReference type="InterPro" id="IPR025850">
    <property type="entry name" value="SUKH-3"/>
</dbReference>
<accession>A0AAT9HX98</accession>
<organism evidence="1">
    <name type="scientific">Streptomyces haneummycinicus</name>
    <dbReference type="NCBI Taxonomy" id="3074435"/>
    <lineage>
        <taxon>Bacteria</taxon>
        <taxon>Bacillati</taxon>
        <taxon>Actinomycetota</taxon>
        <taxon>Actinomycetes</taxon>
        <taxon>Kitasatosporales</taxon>
        <taxon>Streptomycetaceae</taxon>
        <taxon>Streptomyces</taxon>
    </lineage>
</organism>
<dbReference type="EMBL" id="AP035768">
    <property type="protein sequence ID" value="BFO22221.1"/>
    <property type="molecule type" value="Genomic_DNA"/>
</dbReference>